<gene>
    <name evidence="2" type="ORF">PM001_LOCUS13119</name>
</gene>
<dbReference type="SUPFAM" id="SSF56672">
    <property type="entry name" value="DNA/RNA polymerases"/>
    <property type="match status" value="1"/>
</dbReference>
<dbReference type="Pfam" id="PF07727">
    <property type="entry name" value="RVT_2"/>
    <property type="match status" value="1"/>
</dbReference>
<protein>
    <recommendedName>
        <fullName evidence="1">Reverse transcriptase Ty1/copia-type domain-containing protein</fullName>
    </recommendedName>
</protein>
<dbReference type="CDD" id="cd09272">
    <property type="entry name" value="RNase_HI_RT_Ty1"/>
    <property type="match status" value="1"/>
</dbReference>
<proteinExistence type="predicted"/>
<dbReference type="PANTHER" id="PTHR11439:SF467">
    <property type="entry name" value="INTEGRASE CATALYTIC DOMAIN-CONTAINING PROTEIN"/>
    <property type="match status" value="1"/>
</dbReference>
<dbReference type="AlphaFoldDB" id="A0AAV1U0A0"/>
<dbReference type="InterPro" id="IPR043502">
    <property type="entry name" value="DNA/RNA_pol_sf"/>
</dbReference>
<dbReference type="InterPro" id="IPR013103">
    <property type="entry name" value="RVT_2"/>
</dbReference>
<accession>A0AAV1U0A0</accession>
<name>A0AAV1U0A0_9STRA</name>
<reference evidence="2" key="1">
    <citation type="submission" date="2024-01" db="EMBL/GenBank/DDBJ databases">
        <authorList>
            <person name="Webb A."/>
        </authorList>
    </citation>
    <scope>NUCLEOTIDE SEQUENCE</scope>
    <source>
        <strain evidence="2">Pm1</strain>
    </source>
</reference>
<comment type="caution">
    <text evidence="2">The sequence shown here is derived from an EMBL/GenBank/DDBJ whole genome shotgun (WGS) entry which is preliminary data.</text>
</comment>
<feature type="domain" description="Reverse transcriptase Ty1/copia-type" evidence="1">
    <location>
        <begin position="12"/>
        <end position="255"/>
    </location>
</feature>
<dbReference type="Proteomes" id="UP001162060">
    <property type="component" value="Unassembled WGS sequence"/>
</dbReference>
<evidence type="ECO:0000259" key="1">
    <source>
        <dbReference type="Pfam" id="PF07727"/>
    </source>
</evidence>
<sequence>MKSEMKSLEEHSTWKLVDVPAGKKAVGCEWVFKIKAIQVWRLSSSRHAWLRKGSRSVLASTTTRPLHQWRAKNLSTQCWPSLQLKTWKQITLMSTHAFLYGKVEEELYMDQPDGFEDEGSPKKKCLLQKALYGTKQAARQWNNKLSQHLDDQGFKSSAADPCVFVRVTREEYSIIVIYVGDLMIFCKTKEHIASIKSSLMKVFSIKDLGDLKYCLGIEFHRKREDGTIKMNQKAYIKRLLEKFGVENCKDVHTPADSNWKLIKMGQEEAFVPKYPYRELVGALMYIATCTRPDIAHPVGEVANFCERYDKSHWTAAKRILKYLKTTQDLSIVFSGINKGELIRFADANWSGDLDTRRSTTGYVFFLNGSVISWNSKRQ</sequence>
<evidence type="ECO:0000313" key="3">
    <source>
        <dbReference type="Proteomes" id="UP001162060"/>
    </source>
</evidence>
<dbReference type="EMBL" id="CAKLBY020000119">
    <property type="protein sequence ID" value="CAK7927969.1"/>
    <property type="molecule type" value="Genomic_DNA"/>
</dbReference>
<evidence type="ECO:0000313" key="2">
    <source>
        <dbReference type="EMBL" id="CAK7927969.1"/>
    </source>
</evidence>
<dbReference type="PANTHER" id="PTHR11439">
    <property type="entry name" value="GAG-POL-RELATED RETROTRANSPOSON"/>
    <property type="match status" value="1"/>
</dbReference>
<organism evidence="2 3">
    <name type="scientific">Peronospora matthiolae</name>
    <dbReference type="NCBI Taxonomy" id="2874970"/>
    <lineage>
        <taxon>Eukaryota</taxon>
        <taxon>Sar</taxon>
        <taxon>Stramenopiles</taxon>
        <taxon>Oomycota</taxon>
        <taxon>Peronosporomycetes</taxon>
        <taxon>Peronosporales</taxon>
        <taxon>Peronosporaceae</taxon>
        <taxon>Peronospora</taxon>
    </lineage>
</organism>